<dbReference type="NCBIfam" id="TIGR01640">
    <property type="entry name" value="F_box_assoc_1"/>
    <property type="match status" value="1"/>
</dbReference>
<feature type="compositionally biased region" description="Low complexity" evidence="1">
    <location>
        <begin position="56"/>
        <end position="67"/>
    </location>
</feature>
<dbReference type="InterPro" id="IPR017451">
    <property type="entry name" value="F-box-assoc_interact_dom"/>
</dbReference>
<comment type="caution">
    <text evidence="3">The sequence shown here is derived from an EMBL/GenBank/DDBJ whole genome shotgun (WGS) entry which is preliminary data.</text>
</comment>
<feature type="region of interest" description="Disordered" evidence="1">
    <location>
        <begin position="1"/>
        <end position="71"/>
    </location>
</feature>
<reference evidence="3 4" key="1">
    <citation type="submission" date="2022-03" db="EMBL/GenBank/DDBJ databases">
        <authorList>
            <person name="Macdonald S."/>
            <person name="Ahmed S."/>
            <person name="Newling K."/>
        </authorList>
    </citation>
    <scope>NUCLEOTIDE SEQUENCE [LARGE SCALE GENOMIC DNA]</scope>
</reference>
<name>A0ABC8IY86_ERUVS</name>
<dbReference type="SUPFAM" id="SSF81383">
    <property type="entry name" value="F-box domain"/>
    <property type="match status" value="1"/>
</dbReference>
<proteinExistence type="predicted"/>
<dbReference type="EMBL" id="CAKOAT010054600">
    <property type="protein sequence ID" value="CAH8300911.1"/>
    <property type="molecule type" value="Genomic_DNA"/>
</dbReference>
<dbReference type="PROSITE" id="PS50181">
    <property type="entry name" value="FBOX"/>
    <property type="match status" value="1"/>
</dbReference>
<evidence type="ECO:0000256" key="1">
    <source>
        <dbReference type="SAM" id="MobiDB-lite"/>
    </source>
</evidence>
<dbReference type="Pfam" id="PF00646">
    <property type="entry name" value="F-box"/>
    <property type="match status" value="1"/>
</dbReference>
<gene>
    <name evidence="3" type="ORF">ERUC_LOCUS2860</name>
</gene>
<evidence type="ECO:0000313" key="3">
    <source>
        <dbReference type="EMBL" id="CAH8300911.1"/>
    </source>
</evidence>
<evidence type="ECO:0000313" key="4">
    <source>
        <dbReference type="Proteomes" id="UP001642260"/>
    </source>
</evidence>
<dbReference type="AlphaFoldDB" id="A0ABC8IY86"/>
<dbReference type="InterPro" id="IPR036047">
    <property type="entry name" value="F-box-like_dom_sf"/>
</dbReference>
<sequence>MNAEERRDSNEQVAENKTVMRGPAPRPLSGVLETMMSAEERRERNEQVDENQIVKSGPSPSPTSGLGVDLIGLGNMTKRESSVLTTTDPQSLPLPARPLLQSSEERREWNEQVAENKIVMRGPAPPPPSGGNVMNRLMRIRLVKSGPYPPPTSGSLKGLNLDQLREMWNDMYMIENISMDQKRAHNEVISKAVLSMVLKKKPLLHDDLLLPDDLTKMILEHLPGKTLMRFLSVKKQWAAMIESESFRETYRSTSEKKPKILFSATIPEKPESKLFTCHRFLSILQEKPNSFIQEPSLLAVLKRDYTHKISQPTGGLLCCFRHTKSLVCNPSIGKLIDLPDVDDKLVFFTGINPVTREFKVLAKPESSSTACVLTFMTDNTTQTWRTIDTAGLCHSARSSGIYFGGYLYYVAHVSEETADLLISFDLVTEVFKFVKLPDDLLTDFDGQPGDRLVTFNNQLAIAQDDGDSNLLTLWLLDDKCSWFKREIIIP</sequence>
<organism evidence="3 4">
    <name type="scientific">Eruca vesicaria subsp. sativa</name>
    <name type="common">Garden rocket</name>
    <name type="synonym">Eruca sativa</name>
    <dbReference type="NCBI Taxonomy" id="29727"/>
    <lineage>
        <taxon>Eukaryota</taxon>
        <taxon>Viridiplantae</taxon>
        <taxon>Streptophyta</taxon>
        <taxon>Embryophyta</taxon>
        <taxon>Tracheophyta</taxon>
        <taxon>Spermatophyta</taxon>
        <taxon>Magnoliopsida</taxon>
        <taxon>eudicotyledons</taxon>
        <taxon>Gunneridae</taxon>
        <taxon>Pentapetalae</taxon>
        <taxon>rosids</taxon>
        <taxon>malvids</taxon>
        <taxon>Brassicales</taxon>
        <taxon>Brassicaceae</taxon>
        <taxon>Brassiceae</taxon>
        <taxon>Eruca</taxon>
    </lineage>
</organism>
<dbReference type="InterPro" id="IPR001810">
    <property type="entry name" value="F-box_dom"/>
</dbReference>
<dbReference type="Proteomes" id="UP001642260">
    <property type="component" value="Unassembled WGS sequence"/>
</dbReference>
<feature type="domain" description="F-box" evidence="2">
    <location>
        <begin position="210"/>
        <end position="253"/>
    </location>
</feature>
<feature type="compositionally biased region" description="Basic and acidic residues" evidence="1">
    <location>
        <begin position="38"/>
        <end position="47"/>
    </location>
</feature>
<feature type="compositionally biased region" description="Basic and acidic residues" evidence="1">
    <location>
        <begin position="1"/>
        <end position="10"/>
    </location>
</feature>
<dbReference type="Pfam" id="PF08268">
    <property type="entry name" value="FBA_3"/>
    <property type="match status" value="1"/>
</dbReference>
<evidence type="ECO:0000259" key="2">
    <source>
        <dbReference type="PROSITE" id="PS50181"/>
    </source>
</evidence>
<dbReference type="PANTHER" id="PTHR31111:SF138">
    <property type="entry name" value="F-BOX ASSOCIATED DOMAIN-CONTAINING PROTEIN"/>
    <property type="match status" value="1"/>
</dbReference>
<dbReference type="SMART" id="SM00256">
    <property type="entry name" value="FBOX"/>
    <property type="match status" value="1"/>
</dbReference>
<dbReference type="InterPro" id="IPR013187">
    <property type="entry name" value="F-box-assoc_dom_typ3"/>
</dbReference>
<protein>
    <recommendedName>
        <fullName evidence="2">F-box domain-containing protein</fullName>
    </recommendedName>
</protein>
<accession>A0ABC8IY86</accession>
<dbReference type="PANTHER" id="PTHR31111">
    <property type="entry name" value="BNAA05G37150D PROTEIN-RELATED"/>
    <property type="match status" value="1"/>
</dbReference>
<keyword evidence="4" id="KW-1185">Reference proteome</keyword>